<gene>
    <name evidence="1" type="ORF">OEZ85_014485</name>
</gene>
<dbReference type="SUPFAM" id="SSF56091">
    <property type="entry name" value="DNA ligase/mRNA capping enzyme, catalytic domain"/>
    <property type="match status" value="1"/>
</dbReference>
<sequence>MFCGRQAYALHPEHAGRVLSQVNCVDTCYCIEGRIRRDQHQPRALLLHLPFAARLFAGGGTVLCVEAVIGRDQSWTLLMDDIMACAREPLLRLELPERLGLLHRVLQQESGLAGPGATCRVEVKRHAPAPEAPALMGDFASALPYPCRGVLFRCATPAHSPSILWECPNKQAPVAVDRTAGCWPQRHTQQSGRRRLPKRAFNGSLVTARTSDQGDGGACVTRALWLQASEQPDVYHLYETKHAAKPLGIAGVHTIGLSKQLKGLFHGKPAAHRLMLECSYSSQLNKWVPAVPV</sequence>
<evidence type="ECO:0000313" key="2">
    <source>
        <dbReference type="Proteomes" id="UP001244341"/>
    </source>
</evidence>
<keyword evidence="2" id="KW-1185">Reference proteome</keyword>
<dbReference type="Proteomes" id="UP001244341">
    <property type="component" value="Chromosome 8b"/>
</dbReference>
<name>A0ABY8UC65_TETOB</name>
<dbReference type="EMBL" id="CP126215">
    <property type="protein sequence ID" value="WIA17686.1"/>
    <property type="molecule type" value="Genomic_DNA"/>
</dbReference>
<reference evidence="1 2" key="1">
    <citation type="submission" date="2023-05" db="EMBL/GenBank/DDBJ databases">
        <title>A 100% complete, gapless, phased diploid assembly of the Scenedesmus obliquus UTEX 3031 genome.</title>
        <authorList>
            <person name="Biondi T.C."/>
            <person name="Hanschen E.R."/>
            <person name="Kwon T."/>
            <person name="Eng W."/>
            <person name="Kruse C.P.S."/>
            <person name="Koehler S.I."/>
            <person name="Kunde Y."/>
            <person name="Gleasner C.D."/>
            <person name="You Mak K.T."/>
            <person name="Polle J."/>
            <person name="Hovde B.T."/>
            <person name="Starkenburg S.R."/>
        </authorList>
    </citation>
    <scope>NUCLEOTIDE SEQUENCE [LARGE SCALE GENOMIC DNA]</scope>
    <source>
        <strain evidence="1 2">DOE0152z</strain>
    </source>
</reference>
<protein>
    <recommendedName>
        <fullName evidence="3">CST complex subunit CTC1</fullName>
    </recommendedName>
</protein>
<evidence type="ECO:0000313" key="1">
    <source>
        <dbReference type="EMBL" id="WIA17686.1"/>
    </source>
</evidence>
<proteinExistence type="predicted"/>
<evidence type="ECO:0008006" key="3">
    <source>
        <dbReference type="Google" id="ProtNLM"/>
    </source>
</evidence>
<organism evidence="1 2">
    <name type="scientific">Tetradesmus obliquus</name>
    <name type="common">Green alga</name>
    <name type="synonym">Acutodesmus obliquus</name>
    <dbReference type="NCBI Taxonomy" id="3088"/>
    <lineage>
        <taxon>Eukaryota</taxon>
        <taxon>Viridiplantae</taxon>
        <taxon>Chlorophyta</taxon>
        <taxon>core chlorophytes</taxon>
        <taxon>Chlorophyceae</taxon>
        <taxon>CS clade</taxon>
        <taxon>Sphaeropleales</taxon>
        <taxon>Scenedesmaceae</taxon>
        <taxon>Tetradesmus</taxon>
    </lineage>
</organism>
<accession>A0ABY8UC65</accession>